<organism evidence="1 2">
    <name type="scientific">Miniphocaeibacter halophilus</name>
    <dbReference type="NCBI Taxonomy" id="2931922"/>
    <lineage>
        <taxon>Bacteria</taxon>
        <taxon>Bacillati</taxon>
        <taxon>Bacillota</taxon>
        <taxon>Tissierellia</taxon>
        <taxon>Tissierellales</taxon>
        <taxon>Peptoniphilaceae</taxon>
        <taxon>Miniphocaeibacter</taxon>
    </lineage>
</organism>
<name>A0AC61MS77_9FIRM</name>
<sequence length="94" mass="10559">MSVLSVLENIDNSPESVILESVLEGMSEYFSKNLSREVKKGQNENALKCKFNGGTPPLGYDINEDNEYVINEYESLAVRLIFGMYLNGYGDIIK</sequence>
<reference evidence="1 2" key="1">
    <citation type="journal article" date="2022" name="Int. J. Syst. Evol. Microbiol.">
        <title>Miniphocaeibacter halophilus sp. nov., an ammonium-tolerant acetate-producing bacterium isolated from a biogas system.</title>
        <authorList>
            <person name="Schnurer A."/>
            <person name="Singh A."/>
            <person name="Bi S."/>
            <person name="Qiao W."/>
            <person name="Westerholm M."/>
        </authorList>
    </citation>
    <scope>NUCLEOTIDE SEQUENCE [LARGE SCALE GENOMIC DNA]</scope>
    <source>
        <strain evidence="1 2">AMB_01</strain>
    </source>
</reference>
<protein>
    <submittedName>
        <fullName evidence="1">Uncharacterized protein</fullName>
    </submittedName>
</protein>
<gene>
    <name evidence="1" type="ORF">JFY71_09070</name>
</gene>
<proteinExistence type="predicted"/>
<accession>A0AC61MS77</accession>
<evidence type="ECO:0000313" key="2">
    <source>
        <dbReference type="Proteomes" id="UP000595814"/>
    </source>
</evidence>
<dbReference type="EMBL" id="CP066744">
    <property type="protein sequence ID" value="QQK07455.1"/>
    <property type="molecule type" value="Genomic_DNA"/>
</dbReference>
<dbReference type="Proteomes" id="UP000595814">
    <property type="component" value="Chromosome"/>
</dbReference>
<keyword evidence="2" id="KW-1185">Reference proteome</keyword>
<evidence type="ECO:0000313" key="1">
    <source>
        <dbReference type="EMBL" id="QQK07455.1"/>
    </source>
</evidence>